<dbReference type="AlphaFoldDB" id="A0A4Q2RJJ9"/>
<keyword evidence="2" id="KW-0804">Transcription</keyword>
<comment type="caution">
    <text evidence="4">The sequence shown here is derived from an EMBL/GenBank/DDBJ whole genome shotgun (WGS) entry which is preliminary data.</text>
</comment>
<dbReference type="SMART" id="SM00342">
    <property type="entry name" value="HTH_ARAC"/>
    <property type="match status" value="1"/>
</dbReference>
<evidence type="ECO:0000259" key="3">
    <source>
        <dbReference type="PROSITE" id="PS01124"/>
    </source>
</evidence>
<name>A0A4Q2RJJ9_9HYPH</name>
<evidence type="ECO:0000256" key="1">
    <source>
        <dbReference type="ARBA" id="ARBA00023015"/>
    </source>
</evidence>
<dbReference type="PANTHER" id="PTHR43130">
    <property type="entry name" value="ARAC-FAMILY TRANSCRIPTIONAL REGULATOR"/>
    <property type="match status" value="1"/>
</dbReference>
<dbReference type="InterPro" id="IPR009057">
    <property type="entry name" value="Homeodomain-like_sf"/>
</dbReference>
<evidence type="ECO:0000313" key="5">
    <source>
        <dbReference type="Proteomes" id="UP000289411"/>
    </source>
</evidence>
<keyword evidence="1" id="KW-0805">Transcription regulation</keyword>
<protein>
    <submittedName>
        <fullName evidence="4">Helix-turn-helix domain-containing protein</fullName>
    </submittedName>
</protein>
<dbReference type="InterPro" id="IPR029062">
    <property type="entry name" value="Class_I_gatase-like"/>
</dbReference>
<dbReference type="InterPro" id="IPR018060">
    <property type="entry name" value="HTH_AraC"/>
</dbReference>
<dbReference type="InterPro" id="IPR052158">
    <property type="entry name" value="INH-QAR"/>
</dbReference>
<evidence type="ECO:0000313" key="4">
    <source>
        <dbReference type="EMBL" id="RYB07141.1"/>
    </source>
</evidence>
<reference evidence="4 5" key="1">
    <citation type="submission" date="2018-09" db="EMBL/GenBank/DDBJ databases">
        <authorList>
            <person name="Grouzdev D.S."/>
            <person name="Krutkina M.S."/>
        </authorList>
    </citation>
    <scope>NUCLEOTIDE SEQUENCE [LARGE SCALE GENOMIC DNA]</scope>
    <source>
        <strain evidence="4 5">RmlP001</strain>
    </source>
</reference>
<dbReference type="Gene3D" id="1.10.10.60">
    <property type="entry name" value="Homeodomain-like"/>
    <property type="match status" value="1"/>
</dbReference>
<reference evidence="4 5" key="2">
    <citation type="submission" date="2019-02" db="EMBL/GenBank/DDBJ databases">
        <title>'Lichenibacterium ramalinii' gen. nov. sp. nov., 'Lichenibacterium minor' gen. nov. sp. nov.</title>
        <authorList>
            <person name="Pankratov T."/>
        </authorList>
    </citation>
    <scope>NUCLEOTIDE SEQUENCE [LARGE SCALE GENOMIC DNA]</scope>
    <source>
        <strain evidence="4 5">RmlP001</strain>
    </source>
</reference>
<dbReference type="InterPro" id="IPR002818">
    <property type="entry name" value="DJ-1/PfpI"/>
</dbReference>
<accession>A0A4Q2RJJ9</accession>
<dbReference type="SUPFAM" id="SSF46689">
    <property type="entry name" value="Homeodomain-like"/>
    <property type="match status" value="2"/>
</dbReference>
<evidence type="ECO:0000256" key="2">
    <source>
        <dbReference type="ARBA" id="ARBA00023163"/>
    </source>
</evidence>
<dbReference type="Proteomes" id="UP000289411">
    <property type="component" value="Unassembled WGS sequence"/>
</dbReference>
<organism evidence="4 5">
    <name type="scientific">Lichenibacterium ramalinae</name>
    <dbReference type="NCBI Taxonomy" id="2316527"/>
    <lineage>
        <taxon>Bacteria</taxon>
        <taxon>Pseudomonadati</taxon>
        <taxon>Pseudomonadota</taxon>
        <taxon>Alphaproteobacteria</taxon>
        <taxon>Hyphomicrobiales</taxon>
        <taxon>Lichenihabitantaceae</taxon>
        <taxon>Lichenibacterium</taxon>
    </lineage>
</organism>
<proteinExistence type="predicted"/>
<dbReference type="OrthoDB" id="9793422at2"/>
<dbReference type="SUPFAM" id="SSF52317">
    <property type="entry name" value="Class I glutamine amidotransferase-like"/>
    <property type="match status" value="1"/>
</dbReference>
<dbReference type="GO" id="GO:0003700">
    <property type="term" value="F:DNA-binding transcription factor activity"/>
    <property type="evidence" value="ECO:0007669"/>
    <property type="project" value="InterPro"/>
</dbReference>
<sequence>MLAVDALAMSPSAPPFSPNAPRQVEILAFPDVQLLDVAGPLQVFATACDLAERRAPGAAPPYAAVVVAAGAGPVRCSAGLGLAAVPLPPPDAPLDTLVVAGGRGVGAASHDPATLRWVTARAGHVRRIASVCSGAFLLAAAGLLDGRRVATHWDHCEDLQRRHPGLRVEPDPIYLRDGPVWTSAGVTAGIDLALAMVEDDLGRDAALAVARQLVVFLKRPGGQAQYSAALALQAADARFDRLQSWMADHLAQDLGIAALARRAGMSERSFVRHYRVATGLTPARAVERLRVEAARSLLAESATPVKRVAERCGFGTDETMRRSFLRVLGASPQDYRERFGRRAAG</sequence>
<dbReference type="Pfam" id="PF01965">
    <property type="entry name" value="DJ-1_PfpI"/>
    <property type="match status" value="1"/>
</dbReference>
<dbReference type="CDD" id="cd03137">
    <property type="entry name" value="GATase1_AraC_1"/>
    <property type="match status" value="1"/>
</dbReference>
<dbReference type="Pfam" id="PF12833">
    <property type="entry name" value="HTH_18"/>
    <property type="match status" value="1"/>
</dbReference>
<dbReference type="PROSITE" id="PS01124">
    <property type="entry name" value="HTH_ARAC_FAMILY_2"/>
    <property type="match status" value="1"/>
</dbReference>
<keyword evidence="5" id="KW-1185">Reference proteome</keyword>
<dbReference type="EMBL" id="QYBC01000002">
    <property type="protein sequence ID" value="RYB07141.1"/>
    <property type="molecule type" value="Genomic_DNA"/>
</dbReference>
<gene>
    <name evidence="4" type="ORF">D3272_03475</name>
</gene>
<dbReference type="PANTHER" id="PTHR43130:SF3">
    <property type="entry name" value="HTH-TYPE TRANSCRIPTIONAL REGULATOR RV1931C"/>
    <property type="match status" value="1"/>
</dbReference>
<dbReference type="GO" id="GO:0043565">
    <property type="term" value="F:sequence-specific DNA binding"/>
    <property type="evidence" value="ECO:0007669"/>
    <property type="project" value="InterPro"/>
</dbReference>
<feature type="domain" description="HTH araC/xylS-type" evidence="3">
    <location>
        <begin position="240"/>
        <end position="338"/>
    </location>
</feature>
<dbReference type="Gene3D" id="3.40.50.880">
    <property type="match status" value="1"/>
</dbReference>